<dbReference type="PANTHER" id="PTHR33064">
    <property type="entry name" value="POL PROTEIN"/>
    <property type="match status" value="1"/>
</dbReference>
<evidence type="ECO:0000313" key="3">
    <source>
        <dbReference type="Proteomes" id="UP000681722"/>
    </source>
</evidence>
<dbReference type="Proteomes" id="UP000681722">
    <property type="component" value="Unassembled WGS sequence"/>
</dbReference>
<dbReference type="AlphaFoldDB" id="A0A8S2Y392"/>
<dbReference type="EMBL" id="CAJOBC010110181">
    <property type="protein sequence ID" value="CAF4522944.1"/>
    <property type="molecule type" value="Genomic_DNA"/>
</dbReference>
<dbReference type="InterPro" id="IPR043128">
    <property type="entry name" value="Rev_trsase/Diguanyl_cyclase"/>
</dbReference>
<dbReference type="InterPro" id="IPR000477">
    <property type="entry name" value="RT_dom"/>
</dbReference>
<dbReference type="SUPFAM" id="SSF56672">
    <property type="entry name" value="DNA/RNA polymerases"/>
    <property type="match status" value="1"/>
</dbReference>
<feature type="non-terminal residue" evidence="2">
    <location>
        <position position="308"/>
    </location>
</feature>
<gene>
    <name evidence="2" type="ORF">SRO942_LOCUS45858</name>
</gene>
<dbReference type="InterPro" id="IPR051320">
    <property type="entry name" value="Viral_Replic_Matur_Polypro"/>
</dbReference>
<evidence type="ECO:0000313" key="2">
    <source>
        <dbReference type="EMBL" id="CAF4522944.1"/>
    </source>
</evidence>
<dbReference type="Gene3D" id="3.30.70.270">
    <property type="match status" value="2"/>
</dbReference>
<dbReference type="Gene3D" id="3.10.10.10">
    <property type="entry name" value="HIV Type 1 Reverse Transcriptase, subunit A, domain 1"/>
    <property type="match status" value="1"/>
</dbReference>
<dbReference type="CDD" id="cd01647">
    <property type="entry name" value="RT_LTR"/>
    <property type="match status" value="1"/>
</dbReference>
<sequence>RPYPKTVQQRKIIQQEVQQMINNNQVGPSRSPWSSPVIIQEKKDGTIRFLVDYRKLNAVTKKDNYPHPSTEELLNRIGGHQYYTKLDLKSGYFQIPISKADRPKTAFITQDGLYEFYVLSQGLMNAPATFQRVMNDLIGNGRWDYVVVYLDDILIFSNSFEEHQQHLNEILGILATANFQVNSAKCTIAVPEIEFLSHIISKNQLKPSSDKIKPIIDMIEPTTLKQANAFIGKLNWYRKFIPNFARIAAPINKVTNKTKAKRNEFKWGPEQSKSFHQFKQILISKPLFLDYPDPTAPFILTTDASNHQ</sequence>
<dbReference type="Pfam" id="PF00078">
    <property type="entry name" value="RVT_1"/>
    <property type="match status" value="1"/>
</dbReference>
<reference evidence="2" key="1">
    <citation type="submission" date="2021-02" db="EMBL/GenBank/DDBJ databases">
        <authorList>
            <person name="Nowell W R."/>
        </authorList>
    </citation>
    <scope>NUCLEOTIDE SEQUENCE</scope>
</reference>
<dbReference type="InterPro" id="IPR043502">
    <property type="entry name" value="DNA/RNA_pol_sf"/>
</dbReference>
<comment type="caution">
    <text evidence="2">The sequence shown here is derived from an EMBL/GenBank/DDBJ whole genome shotgun (WGS) entry which is preliminary data.</text>
</comment>
<accession>A0A8S2Y392</accession>
<feature type="non-terminal residue" evidence="2">
    <location>
        <position position="1"/>
    </location>
</feature>
<organism evidence="2 3">
    <name type="scientific">Didymodactylos carnosus</name>
    <dbReference type="NCBI Taxonomy" id="1234261"/>
    <lineage>
        <taxon>Eukaryota</taxon>
        <taxon>Metazoa</taxon>
        <taxon>Spiralia</taxon>
        <taxon>Gnathifera</taxon>
        <taxon>Rotifera</taxon>
        <taxon>Eurotatoria</taxon>
        <taxon>Bdelloidea</taxon>
        <taxon>Philodinida</taxon>
        <taxon>Philodinidae</taxon>
        <taxon>Didymodactylos</taxon>
    </lineage>
</organism>
<dbReference type="PROSITE" id="PS50878">
    <property type="entry name" value="RT_POL"/>
    <property type="match status" value="1"/>
</dbReference>
<proteinExistence type="predicted"/>
<feature type="domain" description="Reverse transcriptase" evidence="1">
    <location>
        <begin position="21"/>
        <end position="200"/>
    </location>
</feature>
<dbReference type="PANTHER" id="PTHR33064:SF37">
    <property type="entry name" value="RIBONUCLEASE H"/>
    <property type="match status" value="1"/>
</dbReference>
<dbReference type="OrthoDB" id="10058156at2759"/>
<name>A0A8S2Y392_9BILA</name>
<dbReference type="FunFam" id="3.30.70.270:FF:000020">
    <property type="entry name" value="Transposon Tf2-6 polyprotein-like Protein"/>
    <property type="match status" value="1"/>
</dbReference>
<dbReference type="InterPro" id="IPR041577">
    <property type="entry name" value="RT_RNaseH_2"/>
</dbReference>
<protein>
    <recommendedName>
        <fullName evidence="1">Reverse transcriptase domain-containing protein</fullName>
    </recommendedName>
</protein>
<evidence type="ECO:0000259" key="1">
    <source>
        <dbReference type="PROSITE" id="PS50878"/>
    </source>
</evidence>
<dbReference type="Pfam" id="PF17919">
    <property type="entry name" value="RT_RNaseH_2"/>
    <property type="match status" value="1"/>
</dbReference>